<dbReference type="InterPro" id="IPR015915">
    <property type="entry name" value="Kelch-typ_b-propeller"/>
</dbReference>
<keyword evidence="5" id="KW-1133">Transmembrane helix</keyword>
<reference evidence="6 7" key="1">
    <citation type="journal article" date="2020" name="Fungal Divers.">
        <title>Resolving the Mortierellaceae phylogeny through synthesis of multi-gene phylogenetics and phylogenomics.</title>
        <authorList>
            <person name="Vandepol N."/>
            <person name="Liber J."/>
            <person name="Desiro A."/>
            <person name="Na H."/>
            <person name="Kennedy M."/>
            <person name="Barry K."/>
            <person name="Grigoriev I.V."/>
            <person name="Miller A.N."/>
            <person name="O'Donnell K."/>
            <person name="Stajich J.E."/>
            <person name="Bonito G."/>
        </authorList>
    </citation>
    <scope>NUCLEOTIDE SEQUENCE [LARGE SCALE GENOMIC DNA]</scope>
    <source>
        <strain evidence="6 7">AD045</strain>
    </source>
</reference>
<feature type="compositionally biased region" description="Basic and acidic residues" evidence="4">
    <location>
        <begin position="226"/>
        <end position="240"/>
    </location>
</feature>
<proteinExistence type="predicted"/>
<feature type="coiled-coil region" evidence="3">
    <location>
        <begin position="243"/>
        <end position="273"/>
    </location>
</feature>
<keyword evidence="1" id="KW-0880">Kelch repeat</keyword>
<feature type="transmembrane region" description="Helical" evidence="5">
    <location>
        <begin position="160"/>
        <end position="184"/>
    </location>
</feature>
<dbReference type="EMBL" id="JAAAIM010000326">
    <property type="protein sequence ID" value="KAG0289820.1"/>
    <property type="molecule type" value="Genomic_DNA"/>
</dbReference>
<sequence>MVSEFKPDTQTWGTMVTTGTTPTMRADHCIVPNEDGTKVVVYGGRLENNTVIGDISILDTATQTWTAGAIGPPRMYAACAVAGDQLIIWGGKAADDLPPPNDLIIYNIVTRTWVSQYTPPASYRDLKDPPALTRTTAPWPVSPQKGVVGSTDDTTASKSLPVGAIVGGIVAGLVLVVVCVWFFVFRRRRQTRGPEQEEGNGEDETGGGRFAILRRRVRSPFAVKSKKQESPHEKQEHPVSGEAELTMKELQELENQQQELEKKRLQLVLQQQQVPYPPPPQMTNASSQLRGPTEYLESLSNYQPPPNNPEFIAPLPSSEGGGGDAGKVGERRTVQDTTGLSTNFMDWTVRLPNNPHAVVGHSGIGADVGGGGVSQPLFSQPQQQQRQYSRAMSM</sequence>
<keyword evidence="5" id="KW-0812">Transmembrane</keyword>
<evidence type="ECO:0000256" key="2">
    <source>
        <dbReference type="ARBA" id="ARBA00022737"/>
    </source>
</evidence>
<name>A0ABQ7K2W3_9FUNG</name>
<accession>A0ABQ7K2W3</accession>
<comment type="caution">
    <text evidence="6">The sequence shown here is derived from an EMBL/GenBank/DDBJ whole genome shotgun (WGS) entry which is preliminary data.</text>
</comment>
<dbReference type="InterPro" id="IPR011043">
    <property type="entry name" value="Gal_Oxase/kelch_b-propeller"/>
</dbReference>
<feature type="region of interest" description="Disordered" evidence="4">
    <location>
        <begin position="370"/>
        <end position="394"/>
    </location>
</feature>
<dbReference type="PANTHER" id="PTHR46093">
    <property type="entry name" value="ACYL-COA-BINDING DOMAIN-CONTAINING PROTEIN 5"/>
    <property type="match status" value="1"/>
</dbReference>
<feature type="region of interest" description="Disordered" evidence="4">
    <location>
        <begin position="297"/>
        <end position="337"/>
    </location>
</feature>
<organism evidence="6 7">
    <name type="scientific">Linnemannia gamsii</name>
    <dbReference type="NCBI Taxonomy" id="64522"/>
    <lineage>
        <taxon>Eukaryota</taxon>
        <taxon>Fungi</taxon>
        <taxon>Fungi incertae sedis</taxon>
        <taxon>Mucoromycota</taxon>
        <taxon>Mortierellomycotina</taxon>
        <taxon>Mortierellomycetes</taxon>
        <taxon>Mortierellales</taxon>
        <taxon>Mortierellaceae</taxon>
        <taxon>Linnemannia</taxon>
    </lineage>
</organism>
<evidence type="ECO:0000256" key="4">
    <source>
        <dbReference type="SAM" id="MobiDB-lite"/>
    </source>
</evidence>
<feature type="compositionally biased region" description="Low complexity" evidence="4">
    <location>
        <begin position="374"/>
        <end position="387"/>
    </location>
</feature>
<dbReference type="SUPFAM" id="SSF50965">
    <property type="entry name" value="Galactose oxidase, central domain"/>
    <property type="match status" value="1"/>
</dbReference>
<evidence type="ECO:0000256" key="3">
    <source>
        <dbReference type="SAM" id="Coils"/>
    </source>
</evidence>
<feature type="compositionally biased region" description="Acidic residues" evidence="4">
    <location>
        <begin position="196"/>
        <end position="205"/>
    </location>
</feature>
<evidence type="ECO:0000256" key="1">
    <source>
        <dbReference type="ARBA" id="ARBA00022441"/>
    </source>
</evidence>
<dbReference type="Gene3D" id="2.120.10.80">
    <property type="entry name" value="Kelch-type beta propeller"/>
    <property type="match status" value="1"/>
</dbReference>
<dbReference type="PANTHER" id="PTHR46093:SF18">
    <property type="entry name" value="FIBRONECTIN TYPE-III DOMAIN-CONTAINING PROTEIN"/>
    <property type="match status" value="1"/>
</dbReference>
<gene>
    <name evidence="6" type="primary">ACBP5_1</name>
    <name evidence="6" type="ORF">BGZ96_006689</name>
</gene>
<keyword evidence="3" id="KW-0175">Coiled coil</keyword>
<feature type="region of interest" description="Disordered" evidence="4">
    <location>
        <begin position="221"/>
        <end position="240"/>
    </location>
</feature>
<evidence type="ECO:0000313" key="6">
    <source>
        <dbReference type="EMBL" id="KAG0289820.1"/>
    </source>
</evidence>
<feature type="region of interest" description="Disordered" evidence="4">
    <location>
        <begin position="191"/>
        <end position="211"/>
    </location>
</feature>
<evidence type="ECO:0000256" key="5">
    <source>
        <dbReference type="SAM" id="Phobius"/>
    </source>
</evidence>
<keyword evidence="7" id="KW-1185">Reference proteome</keyword>
<dbReference type="Proteomes" id="UP001194696">
    <property type="component" value="Unassembled WGS sequence"/>
</dbReference>
<dbReference type="Pfam" id="PF24681">
    <property type="entry name" value="Kelch_KLHDC2_KLHL20_DRC7"/>
    <property type="match status" value="1"/>
</dbReference>
<evidence type="ECO:0000313" key="7">
    <source>
        <dbReference type="Proteomes" id="UP001194696"/>
    </source>
</evidence>
<protein>
    <submittedName>
        <fullName evidence="6">Acyl-CoA-binding domain-containing protein 5</fullName>
    </submittedName>
</protein>
<keyword evidence="5" id="KW-0472">Membrane</keyword>
<feature type="region of interest" description="Disordered" evidence="4">
    <location>
        <begin position="134"/>
        <end position="154"/>
    </location>
</feature>
<keyword evidence="2" id="KW-0677">Repeat</keyword>